<evidence type="ECO:0000256" key="4">
    <source>
        <dbReference type="ARBA" id="ARBA00023136"/>
    </source>
</evidence>
<feature type="transmembrane region" description="Helical" evidence="5">
    <location>
        <begin position="162"/>
        <end position="187"/>
    </location>
</feature>
<keyword evidence="8" id="KW-1185">Reference proteome</keyword>
<dbReference type="Pfam" id="PF10277">
    <property type="entry name" value="Frag1"/>
    <property type="match status" value="1"/>
</dbReference>
<dbReference type="PANTHER" id="PTHR21324:SF2">
    <property type="entry name" value="EG:22E5.9 PROTEIN"/>
    <property type="match status" value="1"/>
</dbReference>
<dbReference type="OrthoDB" id="10032492at2759"/>
<comment type="subcellular location">
    <subcellularLocation>
        <location evidence="1">Endomembrane system</location>
        <topology evidence="1">Multi-pass membrane protein</topology>
    </subcellularLocation>
</comment>
<dbReference type="GO" id="GO:0012505">
    <property type="term" value="C:endomembrane system"/>
    <property type="evidence" value="ECO:0007669"/>
    <property type="project" value="UniProtKB-SubCell"/>
</dbReference>
<comment type="caution">
    <text evidence="7">The sequence shown here is derived from an EMBL/GenBank/DDBJ whole genome shotgun (WGS) entry which is preliminary data.</text>
</comment>
<feature type="domain" description="CWH43-like N-terminal" evidence="6">
    <location>
        <begin position="6"/>
        <end position="220"/>
    </location>
</feature>
<evidence type="ECO:0000256" key="3">
    <source>
        <dbReference type="ARBA" id="ARBA00022989"/>
    </source>
</evidence>
<keyword evidence="4 5" id="KW-0472">Membrane</keyword>
<organism evidence="7 8">
    <name type="scientific">Cadophora malorum</name>
    <dbReference type="NCBI Taxonomy" id="108018"/>
    <lineage>
        <taxon>Eukaryota</taxon>
        <taxon>Fungi</taxon>
        <taxon>Dikarya</taxon>
        <taxon>Ascomycota</taxon>
        <taxon>Pezizomycotina</taxon>
        <taxon>Leotiomycetes</taxon>
        <taxon>Helotiales</taxon>
        <taxon>Ploettnerulaceae</taxon>
        <taxon>Cadophora</taxon>
    </lineage>
</organism>
<name>A0A8H7W8L5_9HELO</name>
<sequence length="236" mass="26018">MRGPPYWILPLVAGVFWSGMLATFMIYWQTTGQPHYSSMDSAQNIPYISDIGAFRLKPLFITGAAVTTICVDLSLISERWLRHRGQLARNFTHTEKGLSIASIVCGVIGGLGLLFLSIFDTADYGTVHNIGLFVFMAGYIASATCSCWEYQSLGSRGREHRILRASFWIKLAFIILQVSLAIAFVSASSTSTYNAAAVLEWVLAFVFGIYVFSYAIDLFPAAKSVKPKPAMDVESK</sequence>
<feature type="transmembrane region" description="Helical" evidence="5">
    <location>
        <begin position="7"/>
        <end position="28"/>
    </location>
</feature>
<evidence type="ECO:0000256" key="5">
    <source>
        <dbReference type="SAM" id="Phobius"/>
    </source>
</evidence>
<gene>
    <name evidence="7" type="ORF">IFR04_005380</name>
</gene>
<accession>A0A8H7W8L5</accession>
<feature type="transmembrane region" description="Helical" evidence="5">
    <location>
        <begin position="193"/>
        <end position="216"/>
    </location>
</feature>
<evidence type="ECO:0000313" key="7">
    <source>
        <dbReference type="EMBL" id="KAG4421541.1"/>
    </source>
</evidence>
<protein>
    <recommendedName>
        <fullName evidence="6">CWH43-like N-terminal domain-containing protein</fullName>
    </recommendedName>
</protein>
<dbReference type="GO" id="GO:0005886">
    <property type="term" value="C:plasma membrane"/>
    <property type="evidence" value="ECO:0007669"/>
    <property type="project" value="TreeGrafter"/>
</dbReference>
<dbReference type="AlphaFoldDB" id="A0A8H7W8L5"/>
<evidence type="ECO:0000313" key="8">
    <source>
        <dbReference type="Proteomes" id="UP000664132"/>
    </source>
</evidence>
<keyword evidence="2 5" id="KW-0812">Transmembrane</keyword>
<feature type="transmembrane region" description="Helical" evidence="5">
    <location>
        <begin position="59"/>
        <end position="76"/>
    </location>
</feature>
<feature type="transmembrane region" description="Helical" evidence="5">
    <location>
        <begin position="97"/>
        <end position="118"/>
    </location>
</feature>
<reference evidence="7" key="1">
    <citation type="submission" date="2021-02" db="EMBL/GenBank/DDBJ databases">
        <title>Genome sequence Cadophora malorum strain M34.</title>
        <authorList>
            <person name="Stefanovic E."/>
            <person name="Vu D."/>
            <person name="Scully C."/>
            <person name="Dijksterhuis J."/>
            <person name="Roader J."/>
            <person name="Houbraken J."/>
        </authorList>
    </citation>
    <scope>NUCLEOTIDE SEQUENCE</scope>
    <source>
        <strain evidence="7">M34</strain>
    </source>
</reference>
<evidence type="ECO:0000256" key="2">
    <source>
        <dbReference type="ARBA" id="ARBA00022692"/>
    </source>
</evidence>
<keyword evidence="3 5" id="KW-1133">Transmembrane helix</keyword>
<proteinExistence type="predicted"/>
<dbReference type="InterPro" id="IPR050911">
    <property type="entry name" value="DRAM/TMEM150_Autophagy_Mod"/>
</dbReference>
<evidence type="ECO:0000256" key="1">
    <source>
        <dbReference type="ARBA" id="ARBA00004127"/>
    </source>
</evidence>
<dbReference type="EMBL" id="JAFJYH010000064">
    <property type="protein sequence ID" value="KAG4421541.1"/>
    <property type="molecule type" value="Genomic_DNA"/>
</dbReference>
<dbReference type="Proteomes" id="UP000664132">
    <property type="component" value="Unassembled WGS sequence"/>
</dbReference>
<feature type="transmembrane region" description="Helical" evidence="5">
    <location>
        <begin position="130"/>
        <end position="150"/>
    </location>
</feature>
<dbReference type="PANTHER" id="PTHR21324">
    <property type="entry name" value="FASTING-INDUCIBLE INTEGRAL MEMBRANE PROTEIN TM6P1-RELATED"/>
    <property type="match status" value="1"/>
</dbReference>
<dbReference type="InterPro" id="IPR019402">
    <property type="entry name" value="CWH43_N"/>
</dbReference>
<evidence type="ECO:0000259" key="6">
    <source>
        <dbReference type="Pfam" id="PF10277"/>
    </source>
</evidence>